<dbReference type="EMBL" id="CAIE01000013">
    <property type="protein sequence ID" value="CCH16365.1"/>
    <property type="molecule type" value="Genomic_DNA"/>
</dbReference>
<dbReference type="Proteomes" id="UP000003448">
    <property type="component" value="Unassembled WGS sequence"/>
</dbReference>
<evidence type="ECO:0000313" key="1">
    <source>
        <dbReference type="EMBL" id="CCH16365.1"/>
    </source>
</evidence>
<dbReference type="AlphaFoldDB" id="I0KXR8"/>
<proteinExistence type="predicted"/>
<reference evidence="2" key="1">
    <citation type="journal article" date="2012" name="J. Bacteriol.">
        <title>Genome Sequence of Micromonospora lupini Lupac 08, Isolated from Root Nodules of Lupinus angustifolius.</title>
        <authorList>
            <person name="Alonso-Vega P."/>
            <person name="Normand P."/>
            <person name="Bacigalupe R."/>
            <person name="Pujic P."/>
            <person name="Lajus A."/>
            <person name="Vallenet D."/>
            <person name="Carro L."/>
            <person name="Coll P."/>
            <person name="Trujillo M.E."/>
        </authorList>
    </citation>
    <scope>NUCLEOTIDE SEQUENCE [LARGE SCALE GENOMIC DNA]</scope>
    <source>
        <strain evidence="2">Lupac 08</strain>
    </source>
</reference>
<keyword evidence="2" id="KW-1185">Reference proteome</keyword>
<gene>
    <name evidence="1" type="ORF">MILUP08_41279</name>
</gene>
<protein>
    <submittedName>
        <fullName evidence="1">Uncharacterized protein</fullName>
    </submittedName>
</protein>
<name>I0KXR8_9ACTN</name>
<dbReference type="STRING" id="1150864.MILUP08_41279"/>
<comment type="caution">
    <text evidence="1">The sequence shown here is derived from an EMBL/GenBank/DDBJ whole genome shotgun (WGS) entry which is preliminary data.</text>
</comment>
<accession>I0KXR8</accession>
<evidence type="ECO:0000313" key="2">
    <source>
        <dbReference type="Proteomes" id="UP000003448"/>
    </source>
</evidence>
<sequence length="59" mass="5960">MPRRSAPLGAERSLDRLGFLETGVSAARGHPGFAEGESINGLARAADADTDAPGGRVGP</sequence>
<organism evidence="1 2">
    <name type="scientific">Micromonospora lupini str. Lupac 08</name>
    <dbReference type="NCBI Taxonomy" id="1150864"/>
    <lineage>
        <taxon>Bacteria</taxon>
        <taxon>Bacillati</taxon>
        <taxon>Actinomycetota</taxon>
        <taxon>Actinomycetes</taxon>
        <taxon>Micromonosporales</taxon>
        <taxon>Micromonosporaceae</taxon>
        <taxon>Micromonospora</taxon>
    </lineage>
</organism>